<protein>
    <recommendedName>
        <fullName evidence="2">Lipoprotein</fullName>
    </recommendedName>
</protein>
<evidence type="ECO:0000313" key="1">
    <source>
        <dbReference type="EMBL" id="EJX01927.1"/>
    </source>
</evidence>
<proteinExistence type="predicted"/>
<dbReference type="InterPro" id="IPR030890">
    <property type="entry name" value="LP_HExxH_w_TonB"/>
</dbReference>
<gene>
    <name evidence="1" type="ORF">EVA_09967</name>
</gene>
<name>J9G3W9_9ZZZZ</name>
<organism evidence="1">
    <name type="scientific">gut metagenome</name>
    <dbReference type="NCBI Taxonomy" id="749906"/>
    <lineage>
        <taxon>unclassified sequences</taxon>
        <taxon>metagenomes</taxon>
        <taxon>organismal metagenomes</taxon>
    </lineage>
</organism>
<dbReference type="PROSITE" id="PS51257">
    <property type="entry name" value="PROKAR_LIPOPROTEIN"/>
    <property type="match status" value="1"/>
</dbReference>
<dbReference type="EMBL" id="AMCI01002764">
    <property type="protein sequence ID" value="EJX01927.1"/>
    <property type="molecule type" value="Genomic_DNA"/>
</dbReference>
<dbReference type="Pfam" id="PF15890">
    <property type="entry name" value="Peptidase_Mx1"/>
    <property type="match status" value="1"/>
</dbReference>
<dbReference type="AlphaFoldDB" id="J9G3W9"/>
<evidence type="ECO:0008006" key="2">
    <source>
        <dbReference type="Google" id="ProtNLM"/>
    </source>
</evidence>
<dbReference type="Gene3D" id="3.40.390.70">
    <property type="match status" value="1"/>
</dbReference>
<reference evidence="1" key="1">
    <citation type="journal article" date="2012" name="PLoS ONE">
        <title>Gene sets for utilization of primary and secondary nutrition supplies in the distal gut of endangered iberian lynx.</title>
        <authorList>
            <person name="Alcaide M."/>
            <person name="Messina E."/>
            <person name="Richter M."/>
            <person name="Bargiela R."/>
            <person name="Peplies J."/>
            <person name="Huws S.A."/>
            <person name="Newbold C.J."/>
            <person name="Golyshin P.N."/>
            <person name="Simon M.A."/>
            <person name="Lopez G."/>
            <person name="Yakimov M.M."/>
            <person name="Ferrer M."/>
        </authorList>
    </citation>
    <scope>NUCLEOTIDE SEQUENCE</scope>
</reference>
<dbReference type="NCBIfam" id="TIGR04549">
    <property type="entry name" value="LP_HExxH_w_tonB"/>
    <property type="match status" value="1"/>
</dbReference>
<sequence>MKKYINYWLGIMLLAFISASCSEDDLNGQSIFEDDLQMEKNKFDHWLDANYLDPYNVEFKYRMEDVEIDFGKNLVPIKYEQAVQLARIIKHAWFELYDEVAGIEFTRTYVPKMIHLVGSYSYNPNGTITLGTADSGMKVTLFGGNWLNPKDIPFLNEYYFKTMHHEFSHILHQNKDYPTEYRTLSEGHYSPSGWTNRHSMADYAPYGFVTAYGSSEPGEDIAEMTACFLTWSDKEWEKLKEGTKVDADGKPVQGGWEIIQHKLELMKKYMMTSYGIDMDKLRDANRRRCDELLRMNLDELP</sequence>
<accession>J9G3W9</accession>
<comment type="caution">
    <text evidence="1">The sequence shown here is derived from an EMBL/GenBank/DDBJ whole genome shotgun (WGS) entry which is preliminary data.</text>
</comment>